<evidence type="ECO:0000313" key="1">
    <source>
        <dbReference type="EMBL" id="ERP31936.1"/>
    </source>
</evidence>
<dbReference type="AlphaFoldDB" id="U7D8P0"/>
<name>U7D8P0_9BACT</name>
<evidence type="ECO:0000313" key="2">
    <source>
        <dbReference type="Proteomes" id="UP000017148"/>
    </source>
</evidence>
<dbReference type="STRING" id="1313304.CALK_1155"/>
<reference evidence="1 2" key="1">
    <citation type="journal article" date="2013" name="Environ. Microbiol.">
        <title>Genome analysis of Chitinivibrio alkaliphilus gen. nov., sp. nov., a novel extremely haloalkaliphilic anaerobic chitinolytic bacterium from the candidate phylum Termite Group 3.</title>
        <authorList>
            <person name="Sorokin D.Y."/>
            <person name="Gumerov V.M."/>
            <person name="Rakitin A.L."/>
            <person name="Beletsky A.V."/>
            <person name="Damste J.S."/>
            <person name="Muyzer G."/>
            <person name="Mardanov A.V."/>
            <person name="Ravin N.V."/>
        </authorList>
    </citation>
    <scope>NUCLEOTIDE SEQUENCE [LARGE SCALE GENOMIC DNA]</scope>
    <source>
        <strain evidence="1 2">ACht1</strain>
    </source>
</reference>
<keyword evidence="2" id="KW-1185">Reference proteome</keyword>
<dbReference type="EMBL" id="ASJR01000008">
    <property type="protein sequence ID" value="ERP31936.1"/>
    <property type="molecule type" value="Genomic_DNA"/>
</dbReference>
<dbReference type="Proteomes" id="UP000017148">
    <property type="component" value="Unassembled WGS sequence"/>
</dbReference>
<proteinExistence type="predicted"/>
<sequence>MKKCSVVMSILLLIQGGIFGNDVADFLGMWRVEGEGVYLTFLDEERVAYDSDDESFAGEGTYSFTDSTLTAAVNIDDMDMVIMYNYRFSSDSVMKVQTISQVMNGDTIQHDDEWYRVVHIDEKDDDNE</sequence>
<gene>
    <name evidence="1" type="ORF">CALK_1155</name>
</gene>
<protein>
    <recommendedName>
        <fullName evidence="3">DUF5640 domain-containing protein</fullName>
    </recommendedName>
</protein>
<accession>U7D8P0</accession>
<dbReference type="RefSeq" id="WP_022636637.1">
    <property type="nucleotide sequence ID" value="NZ_ASJR01000008.1"/>
</dbReference>
<comment type="caution">
    <text evidence="1">The sequence shown here is derived from an EMBL/GenBank/DDBJ whole genome shotgun (WGS) entry which is preliminary data.</text>
</comment>
<evidence type="ECO:0008006" key="3">
    <source>
        <dbReference type="Google" id="ProtNLM"/>
    </source>
</evidence>
<organism evidence="1 2">
    <name type="scientific">Chitinivibrio alkaliphilus ACht1</name>
    <dbReference type="NCBI Taxonomy" id="1313304"/>
    <lineage>
        <taxon>Bacteria</taxon>
        <taxon>Pseudomonadati</taxon>
        <taxon>Fibrobacterota</taxon>
        <taxon>Chitinivibrionia</taxon>
        <taxon>Chitinivibrionales</taxon>
        <taxon>Chitinivibrionaceae</taxon>
        <taxon>Chitinivibrio</taxon>
    </lineage>
</organism>